<protein>
    <submittedName>
        <fullName evidence="2">Uncharacterized protein</fullName>
    </submittedName>
</protein>
<dbReference type="PANTHER" id="PTHR26391">
    <property type="entry name" value="INACTIVE TYROSINE-PROTEIN KINASE 7"/>
    <property type="match status" value="1"/>
</dbReference>
<comment type="caution">
    <text evidence="2">The sequence shown here is derived from an EMBL/GenBank/DDBJ whole genome shotgun (WGS) entry which is preliminary data.</text>
</comment>
<evidence type="ECO:0000313" key="3">
    <source>
        <dbReference type="Proteomes" id="UP001283361"/>
    </source>
</evidence>
<keyword evidence="3" id="KW-1185">Reference proteome</keyword>
<feature type="chain" id="PRO_5042135757" evidence="1">
    <location>
        <begin position="21"/>
        <end position="372"/>
    </location>
</feature>
<keyword evidence="1" id="KW-0732">Signal</keyword>
<evidence type="ECO:0000256" key="1">
    <source>
        <dbReference type="SAM" id="SignalP"/>
    </source>
</evidence>
<name>A0AAE1CRW2_9GAST</name>
<dbReference type="PANTHER" id="PTHR26391:SF18">
    <property type="entry name" value="PROTEIN KINASE RECEPTOR TIE-1, PUTATIVE-RELATED"/>
    <property type="match status" value="1"/>
</dbReference>
<gene>
    <name evidence="2" type="ORF">RRG08_058030</name>
</gene>
<organism evidence="2 3">
    <name type="scientific">Elysia crispata</name>
    <name type="common">lettuce slug</name>
    <dbReference type="NCBI Taxonomy" id="231223"/>
    <lineage>
        <taxon>Eukaryota</taxon>
        <taxon>Metazoa</taxon>
        <taxon>Spiralia</taxon>
        <taxon>Lophotrochozoa</taxon>
        <taxon>Mollusca</taxon>
        <taxon>Gastropoda</taxon>
        <taxon>Heterobranchia</taxon>
        <taxon>Euthyneura</taxon>
        <taxon>Panpulmonata</taxon>
        <taxon>Sacoglossa</taxon>
        <taxon>Placobranchoidea</taxon>
        <taxon>Plakobranchidae</taxon>
        <taxon>Elysia</taxon>
    </lineage>
</organism>
<reference evidence="2" key="1">
    <citation type="journal article" date="2023" name="G3 (Bethesda)">
        <title>A reference genome for the long-term kleptoplast-retaining sea slug Elysia crispata morphotype clarki.</title>
        <authorList>
            <person name="Eastman K.E."/>
            <person name="Pendleton A.L."/>
            <person name="Shaikh M.A."/>
            <person name="Suttiyut T."/>
            <person name="Ogas R."/>
            <person name="Tomko P."/>
            <person name="Gavelis G."/>
            <person name="Widhalm J.R."/>
            <person name="Wisecaver J.H."/>
        </authorList>
    </citation>
    <scope>NUCLEOTIDE SEQUENCE</scope>
    <source>
        <strain evidence="2">ECLA1</strain>
    </source>
</reference>
<dbReference type="Proteomes" id="UP001283361">
    <property type="component" value="Unassembled WGS sequence"/>
</dbReference>
<evidence type="ECO:0000313" key="2">
    <source>
        <dbReference type="EMBL" id="KAK3731620.1"/>
    </source>
</evidence>
<accession>A0AAE1CRW2</accession>
<dbReference type="AlphaFoldDB" id="A0AAE1CRW2"/>
<sequence length="372" mass="40406">MVNVLGAYLLLLAVASHVQSKCRYGPSCQYQCHCAGSAPCNEHDGSCSSGCEQGWFGAACQYGSIGFTVLENSALDWLTDQNDTTCNDDKETPVYLTLKKPIPLGWSRIVVSSPARLRDVKLFYYIKNKEKSMECSGPKVNISDTMQDILCPTADNVTKVTVAINGKASRGLCSLYLSTACAVGNHAEHVFQAVSQGTQEQIVVKNVPLESTAKTVIKAAVFTVLDKKIPVLNSMEPVLKAVIQATWEKHVMRNVPLENTAKTVIKPAVFTVLDKTIPGPVLISMELVLKAAIQATQEKNVTRNVALENTAKVVIKTAVFTVLDKTIPVLISMEPVLKAVIQATQEKPVTRNVFQENTAKTVKRAAVLTVLD</sequence>
<dbReference type="EMBL" id="JAWDGP010006992">
    <property type="protein sequence ID" value="KAK3731620.1"/>
    <property type="molecule type" value="Genomic_DNA"/>
</dbReference>
<feature type="signal peptide" evidence="1">
    <location>
        <begin position="1"/>
        <end position="20"/>
    </location>
</feature>
<proteinExistence type="predicted"/>